<reference evidence="1" key="1">
    <citation type="submission" date="2021-01" db="EMBL/GenBank/DDBJ databases">
        <title>Modified the classification status of verrucomicrobia.</title>
        <authorList>
            <person name="Feng X."/>
        </authorList>
    </citation>
    <scope>NUCLEOTIDE SEQUENCE</scope>
    <source>
        <strain evidence="1">KCTC 13126</strain>
    </source>
</reference>
<gene>
    <name evidence="1" type="ORF">JIN87_12440</name>
</gene>
<protein>
    <recommendedName>
        <fullName evidence="3">Tetratricopeptide repeat protein</fullName>
    </recommendedName>
</protein>
<evidence type="ECO:0000313" key="1">
    <source>
        <dbReference type="EMBL" id="MBK1877678.1"/>
    </source>
</evidence>
<dbReference type="PANTHER" id="PTHR23082">
    <property type="entry name" value="TRANSCRIPTION INITIATION FACTOR IIIC TFIIIC , POLYPEPTIDE 3-RELATED"/>
    <property type="match status" value="1"/>
</dbReference>
<dbReference type="PANTHER" id="PTHR23082:SF0">
    <property type="entry name" value="GENERAL TRANSCRIPTION FACTOR 3C POLYPEPTIDE 3"/>
    <property type="match status" value="1"/>
</dbReference>
<dbReference type="GO" id="GO:0006383">
    <property type="term" value="P:transcription by RNA polymerase III"/>
    <property type="evidence" value="ECO:0007669"/>
    <property type="project" value="InterPro"/>
</dbReference>
<evidence type="ECO:0008006" key="3">
    <source>
        <dbReference type="Google" id="ProtNLM"/>
    </source>
</evidence>
<dbReference type="EMBL" id="JAENIL010000021">
    <property type="protein sequence ID" value="MBK1877678.1"/>
    <property type="molecule type" value="Genomic_DNA"/>
</dbReference>
<dbReference type="Gene3D" id="1.25.40.10">
    <property type="entry name" value="Tetratricopeptide repeat domain"/>
    <property type="match status" value="2"/>
</dbReference>
<dbReference type="InterPro" id="IPR019734">
    <property type="entry name" value="TPR_rpt"/>
</dbReference>
<keyword evidence="2" id="KW-1185">Reference proteome</keyword>
<dbReference type="SMART" id="SM00028">
    <property type="entry name" value="TPR"/>
    <property type="match status" value="4"/>
</dbReference>
<evidence type="ECO:0000313" key="2">
    <source>
        <dbReference type="Proteomes" id="UP000617628"/>
    </source>
</evidence>
<dbReference type="Proteomes" id="UP000617628">
    <property type="component" value="Unassembled WGS sequence"/>
</dbReference>
<comment type="caution">
    <text evidence="1">The sequence shown here is derived from an EMBL/GenBank/DDBJ whole genome shotgun (WGS) entry which is preliminary data.</text>
</comment>
<sequence>MQVFTTQAQNGPSLWAGVDAMRSLEAKGRSEQAKQLAVKVQEVANAQLDESGDSEEVHVALGVAAQVLHRDYLAIHHLKKALEFGPDNLDTRISLASVLSGKGKHGEACDLLLEKREMFEGDPRFDYALARSWINSGESEKGVSSLEAQLKRDPSNRRVFDDLLDLYLRGGALEQASVLLDQLVLSGEISEAEKLIHLIDSSLEAGELQKARGYIRNARKQKFEQAPIDQREVRVYDALAKEAWAQEQQSRALLYWKRALAIDPKSHYLQRRVGSAHVAKGEYEEGLKHLKGLLETKPADPEYYIDLAYSFHATGERELAYKILLETQNVTEKSGNMAASQRIREVLAKLYEKDKREEVASE</sequence>
<name>A0A934RWL4_9BACT</name>
<accession>A0A934RWL4</accession>
<dbReference type="InterPro" id="IPR011990">
    <property type="entry name" value="TPR-like_helical_dom_sf"/>
</dbReference>
<organism evidence="1 2">
    <name type="scientific">Pelagicoccus mobilis</name>
    <dbReference type="NCBI Taxonomy" id="415221"/>
    <lineage>
        <taxon>Bacteria</taxon>
        <taxon>Pseudomonadati</taxon>
        <taxon>Verrucomicrobiota</taxon>
        <taxon>Opitutia</taxon>
        <taxon>Puniceicoccales</taxon>
        <taxon>Pelagicoccaceae</taxon>
        <taxon>Pelagicoccus</taxon>
    </lineage>
</organism>
<proteinExistence type="predicted"/>
<dbReference type="SUPFAM" id="SSF48452">
    <property type="entry name" value="TPR-like"/>
    <property type="match status" value="2"/>
</dbReference>
<dbReference type="GO" id="GO:0000127">
    <property type="term" value="C:transcription factor TFIIIC complex"/>
    <property type="evidence" value="ECO:0007669"/>
    <property type="project" value="TreeGrafter"/>
</dbReference>
<dbReference type="AlphaFoldDB" id="A0A934RWL4"/>
<dbReference type="InterPro" id="IPR039340">
    <property type="entry name" value="Tfc4/TFIIIC-102/Sfc4"/>
</dbReference>
<dbReference type="RefSeq" id="WP_200355892.1">
    <property type="nucleotide sequence ID" value="NZ_JAENIL010000021.1"/>
</dbReference>